<dbReference type="AlphaFoldDB" id="A0A415EWF6"/>
<dbReference type="Gene3D" id="3.30.390.30">
    <property type="match status" value="1"/>
</dbReference>
<dbReference type="PANTHER" id="PTHR22912:SF217">
    <property type="entry name" value="DIHYDROLIPOYL DEHYDROGENASE"/>
    <property type="match status" value="1"/>
</dbReference>
<feature type="domain" description="FAD/NAD(P)-binding" evidence="8">
    <location>
        <begin position="5"/>
        <end position="314"/>
    </location>
</feature>
<dbReference type="GO" id="GO:0004148">
    <property type="term" value="F:dihydrolipoyl dehydrogenase (NADH) activity"/>
    <property type="evidence" value="ECO:0007669"/>
    <property type="project" value="TreeGrafter"/>
</dbReference>
<dbReference type="PRINTS" id="PR00411">
    <property type="entry name" value="PNDRDTASEI"/>
</dbReference>
<evidence type="ECO:0000256" key="5">
    <source>
        <dbReference type="PIRSR" id="PIRSR000350-3"/>
    </source>
</evidence>
<evidence type="ECO:0000259" key="7">
    <source>
        <dbReference type="Pfam" id="PF02852"/>
    </source>
</evidence>
<comment type="cofactor">
    <cofactor evidence="5">
        <name>FAD</name>
        <dbReference type="ChEBI" id="CHEBI:57692"/>
    </cofactor>
    <text evidence="5">Binds 1 FAD per subunit.</text>
</comment>
<evidence type="ECO:0000256" key="6">
    <source>
        <dbReference type="PIRSR" id="PIRSR000350-4"/>
    </source>
</evidence>
<feature type="domain" description="Pyridine nucleotide-disulphide oxidoreductase dimerisation" evidence="7">
    <location>
        <begin position="333"/>
        <end position="434"/>
    </location>
</feature>
<dbReference type="GO" id="GO:0006103">
    <property type="term" value="P:2-oxoglutarate metabolic process"/>
    <property type="evidence" value="ECO:0007669"/>
    <property type="project" value="TreeGrafter"/>
</dbReference>
<evidence type="ECO:0000313" key="9">
    <source>
        <dbReference type="EMBL" id="RHK07630.1"/>
    </source>
</evidence>
<evidence type="ECO:0000256" key="3">
    <source>
        <dbReference type="ARBA" id="ARBA00022827"/>
    </source>
</evidence>
<dbReference type="InterPro" id="IPR004099">
    <property type="entry name" value="Pyr_nucl-diS_OxRdtase_dimer"/>
</dbReference>
<reference evidence="9 10" key="1">
    <citation type="submission" date="2018-08" db="EMBL/GenBank/DDBJ databases">
        <title>A genome reference for cultivated species of the human gut microbiota.</title>
        <authorList>
            <person name="Zou Y."/>
            <person name="Xue W."/>
            <person name="Luo G."/>
        </authorList>
    </citation>
    <scope>NUCLEOTIDE SEQUENCE [LARGE SCALE GENOMIC DNA]</scope>
    <source>
        <strain evidence="9 10">AF48-16</strain>
    </source>
</reference>
<proteinExistence type="inferred from homology"/>
<dbReference type="InterPro" id="IPR023753">
    <property type="entry name" value="FAD/NAD-binding_dom"/>
</dbReference>
<gene>
    <name evidence="9" type="ORF">DW084_02800</name>
</gene>
<dbReference type="InterPro" id="IPR001100">
    <property type="entry name" value="Pyr_nuc-diS_OxRdtase"/>
</dbReference>
<dbReference type="Proteomes" id="UP000286288">
    <property type="component" value="Unassembled WGS sequence"/>
</dbReference>
<sequence length="441" mass="48513">MKKVDVLIIGAGPAGTAAAYGLKAKGKTVAIVEADLWGGTCPNRGCDPKKLLMRGVEVKTEAKRMQGNGVQGQVAIDWPALMAFKRSYTDRVPESTKQGLIAEGITTYYGQAAFRDAHTVVVDAEEIQAEKIIIATGQRPAVLPIVGKEHLQSSTDFLSFEKMPATIAFIGAGYITFELAMIAQAAGAEVHVIHHNDQPLKGFDAELTAEMVRSMQDQGVSFHFNQNTQRITKEQNHYTIQTQALSLTVEAVIGATGRRPNSDPLQLEKAGVETSKQGIVVNEFLQTSQRHIYAIGDVLAKKQPKLTPVASFEAVYLVDHIDDQKTPIRYPLIPTLVFGAEKLARIGISEQEIADHASEYHSEVMDLSSWYTYRRINDQEAKIKLVYDTSDTIVAVTIFSALADELINHFVFVLENQLSKEALVQMIFAYPTPASDLSYFL</sequence>
<keyword evidence="2" id="KW-0285">Flavoprotein</keyword>
<dbReference type="GO" id="GO:0050660">
    <property type="term" value="F:flavin adenine dinucleotide binding"/>
    <property type="evidence" value="ECO:0007669"/>
    <property type="project" value="TreeGrafter"/>
</dbReference>
<dbReference type="PANTHER" id="PTHR22912">
    <property type="entry name" value="DISULFIDE OXIDOREDUCTASE"/>
    <property type="match status" value="1"/>
</dbReference>
<accession>A0A415EWF6</accession>
<dbReference type="PRINTS" id="PR00368">
    <property type="entry name" value="FADPNR"/>
</dbReference>
<comment type="caution">
    <text evidence="9">The sequence shown here is derived from an EMBL/GenBank/DDBJ whole genome shotgun (WGS) entry which is preliminary data.</text>
</comment>
<dbReference type="Pfam" id="PF07992">
    <property type="entry name" value="Pyr_redox_2"/>
    <property type="match status" value="1"/>
</dbReference>
<feature type="binding site" evidence="5">
    <location>
        <begin position="171"/>
        <end position="178"/>
    </location>
    <ligand>
        <name>NAD(+)</name>
        <dbReference type="ChEBI" id="CHEBI:57540"/>
    </ligand>
</feature>
<evidence type="ECO:0000256" key="1">
    <source>
        <dbReference type="ARBA" id="ARBA00007532"/>
    </source>
</evidence>
<feature type="disulfide bond" description="Redox-active" evidence="6">
    <location>
        <begin position="41"/>
        <end position="46"/>
    </location>
</feature>
<dbReference type="InterPro" id="IPR050151">
    <property type="entry name" value="Class-I_Pyr_Nuc-Dis_Oxidored"/>
</dbReference>
<feature type="binding site" evidence="5">
    <location>
        <position position="50"/>
    </location>
    <ligand>
        <name>FAD</name>
        <dbReference type="ChEBI" id="CHEBI:57692"/>
    </ligand>
</feature>
<dbReference type="SUPFAM" id="SSF55424">
    <property type="entry name" value="FAD/NAD-linked reductases, dimerisation (C-terminal) domain"/>
    <property type="match status" value="1"/>
</dbReference>
<feature type="binding site" evidence="5">
    <location>
        <position position="297"/>
    </location>
    <ligand>
        <name>FAD</name>
        <dbReference type="ChEBI" id="CHEBI:57692"/>
    </ligand>
</feature>
<organism evidence="9 10">
    <name type="scientific">Enterococcus casseliflavus</name>
    <name type="common">Enterococcus flavescens</name>
    <dbReference type="NCBI Taxonomy" id="37734"/>
    <lineage>
        <taxon>Bacteria</taxon>
        <taxon>Bacillati</taxon>
        <taxon>Bacillota</taxon>
        <taxon>Bacilli</taxon>
        <taxon>Lactobacillales</taxon>
        <taxon>Enterococcaceae</taxon>
        <taxon>Enterococcus</taxon>
    </lineage>
</organism>
<dbReference type="Gene3D" id="3.50.50.60">
    <property type="entry name" value="FAD/NAD(P)-binding domain"/>
    <property type="match status" value="2"/>
</dbReference>
<evidence type="ECO:0000256" key="2">
    <source>
        <dbReference type="ARBA" id="ARBA00022630"/>
    </source>
</evidence>
<dbReference type="InterPro" id="IPR016156">
    <property type="entry name" value="FAD/NAD-linked_Rdtase_dimer_sf"/>
</dbReference>
<keyword evidence="5" id="KW-0547">Nucleotide-binding</keyword>
<dbReference type="SUPFAM" id="SSF51905">
    <property type="entry name" value="FAD/NAD(P)-binding domain"/>
    <property type="match status" value="1"/>
</dbReference>
<name>A0A415EWF6_ENTCA</name>
<evidence type="ECO:0000259" key="8">
    <source>
        <dbReference type="Pfam" id="PF07992"/>
    </source>
</evidence>
<comment type="similarity">
    <text evidence="1">Belongs to the class-I pyridine nucleotide-disulfide oxidoreductase family.</text>
</comment>
<evidence type="ECO:0000313" key="10">
    <source>
        <dbReference type="Proteomes" id="UP000286288"/>
    </source>
</evidence>
<keyword evidence="4 5" id="KW-0520">NAD</keyword>
<dbReference type="PIRSF" id="PIRSF000350">
    <property type="entry name" value="Mercury_reductase_MerA"/>
    <property type="match status" value="1"/>
</dbReference>
<dbReference type="Pfam" id="PF02852">
    <property type="entry name" value="Pyr_redox_dim"/>
    <property type="match status" value="1"/>
</dbReference>
<dbReference type="EMBL" id="QRMZ01000003">
    <property type="protein sequence ID" value="RHK07630.1"/>
    <property type="molecule type" value="Genomic_DNA"/>
</dbReference>
<dbReference type="InterPro" id="IPR036188">
    <property type="entry name" value="FAD/NAD-bd_sf"/>
</dbReference>
<feature type="binding site" evidence="5">
    <location>
        <position position="257"/>
    </location>
    <ligand>
        <name>NAD(+)</name>
        <dbReference type="ChEBI" id="CHEBI:57540"/>
    </ligand>
</feature>
<evidence type="ECO:0000256" key="4">
    <source>
        <dbReference type="ARBA" id="ARBA00023027"/>
    </source>
</evidence>
<keyword evidence="3 5" id="KW-0274">FAD</keyword>
<protein>
    <submittedName>
        <fullName evidence="9">NAD(P)/FAD-dependent oxidoreductase</fullName>
    </submittedName>
</protein>